<name>C0CS64_BLAHS</name>
<dbReference type="Proteomes" id="UP000003100">
    <property type="component" value="Unassembled WGS sequence"/>
</dbReference>
<reference evidence="3 4" key="2">
    <citation type="submission" date="2009-02" db="EMBL/GenBank/DDBJ databases">
        <title>Draft genome sequence of Blautia hydrogenotrophica DSM 10507 (Ruminococcus hydrogenotrophicus DSM 10507).</title>
        <authorList>
            <person name="Sudarsanam P."/>
            <person name="Ley R."/>
            <person name="Guruge J."/>
            <person name="Turnbaugh P.J."/>
            <person name="Mahowald M."/>
            <person name="Liep D."/>
            <person name="Gordon J."/>
        </authorList>
    </citation>
    <scope>NUCLEOTIDE SEQUENCE [LARGE SCALE GENOMIC DNA]</scope>
    <source>
        <strain evidence="4">DSM 10507 / JCM 14656 / S5a33</strain>
    </source>
</reference>
<keyword evidence="1" id="KW-0812">Transmembrane</keyword>
<dbReference type="EMBL" id="ACBZ01000199">
    <property type="protein sequence ID" value="EEG47394.1"/>
    <property type="molecule type" value="Genomic_DNA"/>
</dbReference>
<feature type="domain" description="DUF4340" evidence="2">
    <location>
        <begin position="79"/>
        <end position="267"/>
    </location>
</feature>
<dbReference type="AlphaFoldDB" id="C0CS64"/>
<dbReference type="RefSeq" id="WP_005952358.1">
    <property type="nucleotide sequence ID" value="NZ_CP136423.1"/>
</dbReference>
<evidence type="ECO:0000259" key="2">
    <source>
        <dbReference type="Pfam" id="PF14238"/>
    </source>
</evidence>
<evidence type="ECO:0000256" key="1">
    <source>
        <dbReference type="SAM" id="Phobius"/>
    </source>
</evidence>
<evidence type="ECO:0000313" key="4">
    <source>
        <dbReference type="Proteomes" id="UP000003100"/>
    </source>
</evidence>
<accession>C0CS64</accession>
<proteinExistence type="predicted"/>
<reference evidence="3 4" key="1">
    <citation type="submission" date="2009-01" db="EMBL/GenBank/DDBJ databases">
        <authorList>
            <person name="Fulton L."/>
            <person name="Clifton S."/>
            <person name="Fulton B."/>
            <person name="Xu J."/>
            <person name="Minx P."/>
            <person name="Pepin K.H."/>
            <person name="Johnson M."/>
            <person name="Bhonagiri V."/>
            <person name="Nash W.E."/>
            <person name="Mardis E.R."/>
            <person name="Wilson R.K."/>
        </authorList>
    </citation>
    <scope>NUCLEOTIDE SEQUENCE [LARGE SCALE GENOMIC DNA]</scope>
    <source>
        <strain evidence="4">DSM 10507 / JCM 14656 / S5a33</strain>
    </source>
</reference>
<gene>
    <name evidence="3" type="ORF">RUMHYD_03731</name>
</gene>
<dbReference type="GeneID" id="86823481"/>
<keyword evidence="1" id="KW-0472">Membrane</keyword>
<dbReference type="PATRIC" id="fig|476272.21.peg.413"/>
<sequence length="484" mass="55303">MDEEEKTVKRKNVLKIVFSVLALVLLIITYVSLKNINEKKENEEKTAEEILSIPAENVEKISFSLDEQTVTFEKQDDKWIYADDKNFPVDEEKLQETVDGLESITSDKELKDVDDLSEYGLKDNSGRKIEIYTTEGEKRTIQIGDMNTTTQSYYAIIDDIKDTVYMIESSFVSLYDGKLYDYAEAGTFPVISSNEIDEIQVKKSDSSYTLKISSEVSSGWMIETENVNEEADSSAASQAATSINSLSYLDFIDYNCEDYSKYGLENPEAEILVKYHQEVELKEEDSESDDEETKIENKEILLKIGNKEDNNYYVCVDGSREIYTMSNDSLENLLGKTVSDYWNLKVNYYSITDLKSMSVEHGGVKDVLSIEKKTDEDGEGEELYYVNGEEAEEDSFKNFFNGVVNISAKERLEETYQADGDPEWKFIFENEDAREEVSYYIFDENFYVAVKDNGTSYLINKLDVTNLDNLLKVLKNGGDGGEEQ</sequence>
<dbReference type="InterPro" id="IPR025641">
    <property type="entry name" value="DUF4340"/>
</dbReference>
<feature type="transmembrane region" description="Helical" evidence="1">
    <location>
        <begin position="12"/>
        <end position="33"/>
    </location>
</feature>
<organism evidence="3 4">
    <name type="scientific">Blautia hydrogenotrophica (strain DSM 10507 / JCM 14656 / S5a33)</name>
    <name type="common">Ruminococcus hydrogenotrophicus</name>
    <dbReference type="NCBI Taxonomy" id="476272"/>
    <lineage>
        <taxon>Bacteria</taxon>
        <taxon>Bacillati</taxon>
        <taxon>Bacillota</taxon>
        <taxon>Clostridia</taxon>
        <taxon>Lachnospirales</taxon>
        <taxon>Lachnospiraceae</taxon>
        <taxon>Blautia</taxon>
    </lineage>
</organism>
<keyword evidence="1" id="KW-1133">Transmembrane helix</keyword>
<evidence type="ECO:0000313" key="3">
    <source>
        <dbReference type="EMBL" id="EEG47394.1"/>
    </source>
</evidence>
<protein>
    <recommendedName>
        <fullName evidence="2">DUF4340 domain-containing protein</fullName>
    </recommendedName>
</protein>
<dbReference type="HOGENOM" id="CLU_043250_1_0_9"/>
<dbReference type="Pfam" id="PF14238">
    <property type="entry name" value="DUF4340"/>
    <property type="match status" value="1"/>
</dbReference>
<keyword evidence="4" id="KW-1185">Reference proteome</keyword>
<dbReference type="eggNOG" id="ENOG50337F9">
    <property type="taxonomic scope" value="Bacteria"/>
</dbReference>
<comment type="caution">
    <text evidence="3">The sequence shown here is derived from an EMBL/GenBank/DDBJ whole genome shotgun (WGS) entry which is preliminary data.</text>
</comment>